<feature type="transmembrane region" description="Helical" evidence="2">
    <location>
        <begin position="123"/>
        <end position="141"/>
    </location>
</feature>
<comment type="caution">
    <text evidence="3">The sequence shown here is derived from an EMBL/GenBank/DDBJ whole genome shotgun (WGS) entry which is preliminary data.</text>
</comment>
<keyword evidence="2" id="KW-0472">Membrane</keyword>
<keyword evidence="2" id="KW-0812">Transmembrane</keyword>
<evidence type="ECO:0000256" key="1">
    <source>
        <dbReference type="SAM" id="MobiDB-lite"/>
    </source>
</evidence>
<feature type="transmembrane region" description="Helical" evidence="2">
    <location>
        <begin position="193"/>
        <end position="219"/>
    </location>
</feature>
<gene>
    <name evidence="3" type="ORF">H6G24_03850</name>
</gene>
<feature type="transmembrane region" description="Helical" evidence="2">
    <location>
        <begin position="347"/>
        <end position="364"/>
    </location>
</feature>
<dbReference type="NCBIfam" id="NF038300">
    <property type="entry name" value="EPS_HpsL"/>
    <property type="match status" value="1"/>
</dbReference>
<dbReference type="Proteomes" id="UP000658514">
    <property type="component" value="Unassembled WGS sequence"/>
</dbReference>
<feature type="transmembrane region" description="Helical" evidence="2">
    <location>
        <begin position="77"/>
        <end position="92"/>
    </location>
</feature>
<feature type="transmembrane region" description="Helical" evidence="2">
    <location>
        <begin position="371"/>
        <end position="388"/>
    </location>
</feature>
<accession>A0ABR8A3W6</accession>
<feature type="transmembrane region" description="Helical" evidence="2">
    <location>
        <begin position="456"/>
        <end position="475"/>
    </location>
</feature>
<evidence type="ECO:0000256" key="2">
    <source>
        <dbReference type="SAM" id="Phobius"/>
    </source>
</evidence>
<dbReference type="EMBL" id="JACJQH010000004">
    <property type="protein sequence ID" value="MBD2194630.1"/>
    <property type="molecule type" value="Genomic_DNA"/>
</dbReference>
<reference evidence="3 4" key="1">
    <citation type="journal article" date="2020" name="ISME J.">
        <title>Comparative genomics reveals insights into cyanobacterial evolution and habitat adaptation.</title>
        <authorList>
            <person name="Chen M.Y."/>
            <person name="Teng W.K."/>
            <person name="Zhao L."/>
            <person name="Hu C.X."/>
            <person name="Zhou Y.K."/>
            <person name="Han B.P."/>
            <person name="Song L.R."/>
            <person name="Shu W.S."/>
        </authorList>
    </citation>
    <scope>NUCLEOTIDE SEQUENCE [LARGE SCALE GENOMIC DNA]</scope>
    <source>
        <strain evidence="3 4">FACHB-288</strain>
    </source>
</reference>
<evidence type="ECO:0008006" key="5">
    <source>
        <dbReference type="Google" id="ProtNLM"/>
    </source>
</evidence>
<dbReference type="RefSeq" id="WP_190538623.1">
    <property type="nucleotide sequence ID" value="NZ_CAWPNO010000073.1"/>
</dbReference>
<feature type="transmembrane region" description="Helical" evidence="2">
    <location>
        <begin position="99"/>
        <end position="117"/>
    </location>
</feature>
<keyword evidence="2" id="KW-1133">Transmembrane helix</keyword>
<feature type="transmembrane region" description="Helical" evidence="2">
    <location>
        <begin position="51"/>
        <end position="71"/>
    </location>
</feature>
<sequence>MAKPQKKSSKVGKSKKRRRSPPQASQSEKPTLSLKEQLAQKRKANLAKKEFISLLTAAVGGGFFLGIILFAAGGIKAAVPGILAIIILSLAYKYPRQALFAFIIYVPFGGTITYYIGNSPILQLAKDAFYIPALIGIWQNCRQQGLPFIIPKAIKIPLFILLGFCLLTLLFINGGQQFNPPPVGLLEKPVKEIPLGMGILGLKVFLGYVPLISCAYYLIRNQKDFLFLSRLQVVLTLVCCFLGFIQYLLLLTGVCQGTRGYVGDALFRATLEARCYFGGSLLYSPEEGVIRLPGTFVAPWQWAWFLISSTFFNFATGFTDPAIIWRFISLGSLAAVFINAVISGQRIALALVPTCFIVLLFLTGQIANFKRFIPIILGLATILGIAMVNNPEVVQERLDSFTTRWEAAPPQEFIIQQFNDTLKNLDNPLGNGLGRATNSARSMGETKLIETYYPKVIYEVGICGLIGFLLLVTTLTKTSFKAYRSLKNRNLRSYGAALWVFIVFISYNTYYYPLDVDPVAIYYWFFAGVLFKLPLLDQQDQENIAAQSKAKRKRSLT</sequence>
<feature type="region of interest" description="Disordered" evidence="1">
    <location>
        <begin position="1"/>
        <end position="32"/>
    </location>
</feature>
<protein>
    <recommendedName>
        <fullName evidence="5">O-antigen polymerase</fullName>
    </recommendedName>
</protein>
<feature type="transmembrane region" description="Helical" evidence="2">
    <location>
        <begin position="496"/>
        <end position="513"/>
    </location>
</feature>
<proteinExistence type="predicted"/>
<evidence type="ECO:0000313" key="3">
    <source>
        <dbReference type="EMBL" id="MBD2194630.1"/>
    </source>
</evidence>
<dbReference type="InterPro" id="IPR049753">
    <property type="entry name" value="EPS_HpsL-like"/>
</dbReference>
<feature type="transmembrane region" description="Helical" evidence="2">
    <location>
        <begin position="323"/>
        <end position="341"/>
    </location>
</feature>
<name>A0ABR8A3W6_9CYAN</name>
<feature type="transmembrane region" description="Helical" evidence="2">
    <location>
        <begin position="153"/>
        <end position="173"/>
    </location>
</feature>
<feature type="compositionally biased region" description="Basic residues" evidence="1">
    <location>
        <begin position="1"/>
        <end position="20"/>
    </location>
</feature>
<evidence type="ECO:0000313" key="4">
    <source>
        <dbReference type="Proteomes" id="UP000658514"/>
    </source>
</evidence>
<organism evidence="3 4">
    <name type="scientific">Calothrix parietina FACHB-288</name>
    <dbReference type="NCBI Taxonomy" id="2692896"/>
    <lineage>
        <taxon>Bacteria</taxon>
        <taxon>Bacillati</taxon>
        <taxon>Cyanobacteriota</taxon>
        <taxon>Cyanophyceae</taxon>
        <taxon>Nostocales</taxon>
        <taxon>Calotrichaceae</taxon>
        <taxon>Calothrix</taxon>
    </lineage>
</organism>
<keyword evidence="4" id="KW-1185">Reference proteome</keyword>
<feature type="transmembrane region" description="Helical" evidence="2">
    <location>
        <begin position="231"/>
        <end position="250"/>
    </location>
</feature>